<dbReference type="AlphaFoldDB" id="A0A9E7FRT5"/>
<proteinExistence type="predicted"/>
<keyword evidence="2" id="KW-1185">Reference proteome</keyword>
<name>A0A9E7FRT5_9LILI</name>
<dbReference type="EMBL" id="CP097507">
    <property type="protein sequence ID" value="URE01016.1"/>
    <property type="molecule type" value="Genomic_DNA"/>
</dbReference>
<organism evidence="1 2">
    <name type="scientific">Musa troglodytarum</name>
    <name type="common">fe'i banana</name>
    <dbReference type="NCBI Taxonomy" id="320322"/>
    <lineage>
        <taxon>Eukaryota</taxon>
        <taxon>Viridiplantae</taxon>
        <taxon>Streptophyta</taxon>
        <taxon>Embryophyta</taxon>
        <taxon>Tracheophyta</taxon>
        <taxon>Spermatophyta</taxon>
        <taxon>Magnoliopsida</taxon>
        <taxon>Liliopsida</taxon>
        <taxon>Zingiberales</taxon>
        <taxon>Musaceae</taxon>
        <taxon>Musa</taxon>
    </lineage>
</organism>
<evidence type="ECO:0000313" key="2">
    <source>
        <dbReference type="Proteomes" id="UP001055439"/>
    </source>
</evidence>
<dbReference type="Proteomes" id="UP001055439">
    <property type="component" value="Chromosome 5"/>
</dbReference>
<accession>A0A9E7FRT5</accession>
<evidence type="ECO:0000313" key="1">
    <source>
        <dbReference type="EMBL" id="URE01016.1"/>
    </source>
</evidence>
<sequence length="33" mass="3922">MLDQYFAEVDDANWEDLKLPSRHNLAAKWVSKM</sequence>
<protein>
    <submittedName>
        <fullName evidence="1">Uncharacterized protein</fullName>
    </submittedName>
</protein>
<reference evidence="1" key="1">
    <citation type="submission" date="2022-05" db="EMBL/GenBank/DDBJ databases">
        <title>The Musa troglodytarum L. genome provides insights into the mechanism of non-climacteric behaviour and enrichment of carotenoids.</title>
        <authorList>
            <person name="Wang J."/>
        </authorList>
    </citation>
    <scope>NUCLEOTIDE SEQUENCE</scope>
    <source>
        <tissue evidence="1">Leaf</tissue>
    </source>
</reference>
<gene>
    <name evidence="1" type="ORF">MUK42_21160</name>
</gene>